<organism evidence="2 3">
    <name type="scientific">Streptomyces zinciresistens K42</name>
    <dbReference type="NCBI Taxonomy" id="700597"/>
    <lineage>
        <taxon>Bacteria</taxon>
        <taxon>Bacillati</taxon>
        <taxon>Actinomycetota</taxon>
        <taxon>Actinomycetes</taxon>
        <taxon>Kitasatosporales</taxon>
        <taxon>Streptomycetaceae</taxon>
        <taxon>Streptomyces</taxon>
    </lineage>
</organism>
<dbReference type="Pfam" id="PF19054">
    <property type="entry name" value="DUF5753"/>
    <property type="match status" value="1"/>
</dbReference>
<feature type="domain" description="DUF5753" evidence="1">
    <location>
        <begin position="3"/>
        <end position="28"/>
    </location>
</feature>
<evidence type="ECO:0000313" key="3">
    <source>
        <dbReference type="Proteomes" id="UP000004217"/>
    </source>
</evidence>
<protein>
    <recommendedName>
        <fullName evidence="1">DUF5753 domain-containing protein</fullName>
    </recommendedName>
</protein>
<comment type="caution">
    <text evidence="2">The sequence shown here is derived from an EMBL/GenBank/DDBJ whole genome shotgun (WGS) entry which is preliminary data.</text>
</comment>
<proteinExistence type="predicted"/>
<dbReference type="InterPro" id="IPR043917">
    <property type="entry name" value="DUF5753"/>
</dbReference>
<reference evidence="2 3" key="1">
    <citation type="submission" date="2011-08" db="EMBL/GenBank/DDBJ databases">
        <authorList>
            <person name="Lin Y."/>
            <person name="Hao X."/>
            <person name="Johnstone L."/>
            <person name="Miller S.J."/>
            <person name="Wei G."/>
            <person name="Rensing C."/>
        </authorList>
    </citation>
    <scope>NUCLEOTIDE SEQUENCE [LARGE SCALE GENOMIC DNA]</scope>
    <source>
        <strain evidence="2 3">K42</strain>
    </source>
</reference>
<evidence type="ECO:0000313" key="2">
    <source>
        <dbReference type="EMBL" id="EGX56132.1"/>
    </source>
</evidence>
<dbReference type="Proteomes" id="UP000004217">
    <property type="component" value="Unassembled WGS sequence"/>
</dbReference>
<keyword evidence="3" id="KW-1185">Reference proteome</keyword>
<evidence type="ECO:0000259" key="1">
    <source>
        <dbReference type="Pfam" id="PF19054"/>
    </source>
</evidence>
<feature type="non-terminal residue" evidence="2">
    <location>
        <position position="31"/>
    </location>
</feature>
<dbReference type="EMBL" id="AGBF01000165">
    <property type="protein sequence ID" value="EGX56132.1"/>
    <property type="molecule type" value="Genomic_DNA"/>
</dbReference>
<accession>G2GK45</accession>
<gene>
    <name evidence="2" type="ORF">SZN_29440</name>
</gene>
<sequence>MSVLRLFQPALVPGLLQTPEYIRAILQRHNL</sequence>
<name>G2GK45_9ACTN</name>
<dbReference type="AlphaFoldDB" id="G2GK45"/>